<sequence length="196" mass="21531">RQLQRNGSENGNASIGLWRNGGRPHTSPIAKQAGVLDISSGVDTAEPFTIRGEKRRTRASADEPTTERSADIEKGWGDGASLHGLVDVTAHISSPDAFAKGLYATIIDDLGPQMHRPDRRTIEGAGLAQHQQTKRQGEDFSRHTQVQVRFPDGFLFSMRHIAWGENAQDAKRKEDDLKLNVPNKSQNEKSNVVSIA</sequence>
<feature type="compositionally biased region" description="Basic and acidic residues" evidence="1">
    <location>
        <begin position="59"/>
        <end position="76"/>
    </location>
</feature>
<evidence type="ECO:0000313" key="3">
    <source>
        <dbReference type="EMBL" id="VIO55446.1"/>
    </source>
</evidence>
<dbReference type="EMBL" id="CAAKMV010000120">
    <property type="protein sequence ID" value="VIO55446.1"/>
    <property type="molecule type" value="Genomic_DNA"/>
</dbReference>
<feature type="region of interest" description="Disordered" evidence="1">
    <location>
        <begin position="167"/>
        <end position="196"/>
    </location>
</feature>
<feature type="compositionally biased region" description="Basic and acidic residues" evidence="1">
    <location>
        <begin position="168"/>
        <end position="178"/>
    </location>
</feature>
<evidence type="ECO:0000313" key="2">
    <source>
        <dbReference type="EMBL" id="CAG1990743.1"/>
    </source>
</evidence>
<feature type="compositionally biased region" description="Polar residues" evidence="1">
    <location>
        <begin position="182"/>
        <end position="196"/>
    </location>
</feature>
<reference evidence="3" key="1">
    <citation type="submission" date="2019-04" db="EMBL/GenBank/DDBJ databases">
        <authorList>
            <person name="Melise S."/>
            <person name="Noan J."/>
            <person name="Okalmin O."/>
        </authorList>
    </citation>
    <scope>NUCLEOTIDE SEQUENCE</scope>
    <source>
        <strain evidence="3">FN9</strain>
    </source>
</reference>
<feature type="compositionally biased region" description="Polar residues" evidence="1">
    <location>
        <begin position="1"/>
        <end position="13"/>
    </location>
</feature>
<gene>
    <name evidence="3" type="ORF">FUG_LOCUS170337</name>
    <name evidence="2" type="ORF">MDCFG202_LOCUS335267</name>
</gene>
<accession>A0A4E9DF20</accession>
<dbReference type="Proteomes" id="UP000746612">
    <property type="component" value="Unassembled WGS sequence"/>
</dbReference>
<evidence type="ECO:0000256" key="1">
    <source>
        <dbReference type="SAM" id="MobiDB-lite"/>
    </source>
</evidence>
<name>A0A4E9DF20_GIBZA</name>
<reference evidence="2" key="2">
    <citation type="submission" date="2021-03" db="EMBL/GenBank/DDBJ databases">
        <authorList>
            <person name="Alouane T."/>
            <person name="Langin T."/>
            <person name="Bonhomme L."/>
        </authorList>
    </citation>
    <scope>NUCLEOTIDE SEQUENCE</scope>
    <source>
        <strain evidence="2">MDC_Fg202</strain>
    </source>
</reference>
<proteinExistence type="predicted"/>
<protein>
    <submittedName>
        <fullName evidence="3">Uncharacterized protein</fullName>
    </submittedName>
</protein>
<organism evidence="3">
    <name type="scientific">Gibberella zeae</name>
    <name type="common">Wheat head blight fungus</name>
    <name type="synonym">Fusarium graminearum</name>
    <dbReference type="NCBI Taxonomy" id="5518"/>
    <lineage>
        <taxon>Eukaryota</taxon>
        <taxon>Fungi</taxon>
        <taxon>Dikarya</taxon>
        <taxon>Ascomycota</taxon>
        <taxon>Pezizomycotina</taxon>
        <taxon>Sordariomycetes</taxon>
        <taxon>Hypocreomycetidae</taxon>
        <taxon>Hypocreales</taxon>
        <taxon>Nectriaceae</taxon>
        <taxon>Fusarium</taxon>
    </lineage>
</organism>
<dbReference type="AlphaFoldDB" id="A0A4E9DF20"/>
<feature type="non-terminal residue" evidence="3">
    <location>
        <position position="1"/>
    </location>
</feature>
<feature type="region of interest" description="Disordered" evidence="1">
    <location>
        <begin position="1"/>
        <end position="76"/>
    </location>
</feature>
<dbReference type="EMBL" id="CAJPIJ010000148">
    <property type="protein sequence ID" value="CAG1990743.1"/>
    <property type="molecule type" value="Genomic_DNA"/>
</dbReference>